<keyword evidence="1" id="KW-0732">Signal</keyword>
<dbReference type="PANTHER" id="PTHR43698">
    <property type="entry name" value="RIBD C-TERMINAL DOMAIN CONTAINING PROTEIN"/>
    <property type="match status" value="1"/>
</dbReference>
<evidence type="ECO:0000313" key="4">
    <source>
        <dbReference type="EMBL" id="GEO06814.1"/>
    </source>
</evidence>
<dbReference type="Gene3D" id="1.20.1290.10">
    <property type="entry name" value="AhpD-like"/>
    <property type="match status" value="1"/>
</dbReference>
<organism evidence="4 5">
    <name type="scientific">Adhaeribacter aerolatus</name>
    <dbReference type="NCBI Taxonomy" id="670289"/>
    <lineage>
        <taxon>Bacteria</taxon>
        <taxon>Pseudomonadati</taxon>
        <taxon>Bacteroidota</taxon>
        <taxon>Cytophagia</taxon>
        <taxon>Cytophagales</taxon>
        <taxon>Hymenobacteraceae</taxon>
        <taxon>Adhaeribacter</taxon>
    </lineage>
</organism>
<dbReference type="InterPro" id="IPR011051">
    <property type="entry name" value="RmlC_Cupin_sf"/>
</dbReference>
<protein>
    <recommendedName>
        <fullName evidence="6">Carboxymuconolactone decarboxylase</fullName>
    </recommendedName>
</protein>
<dbReference type="OrthoDB" id="9812754at2"/>
<dbReference type="GO" id="GO:0051920">
    <property type="term" value="F:peroxiredoxin activity"/>
    <property type="evidence" value="ECO:0007669"/>
    <property type="project" value="InterPro"/>
</dbReference>
<feature type="domain" description="Cupin type-2" evidence="3">
    <location>
        <begin position="296"/>
        <end position="357"/>
    </location>
</feature>
<dbReference type="AlphaFoldDB" id="A0A512B4C0"/>
<dbReference type="Pfam" id="PF02627">
    <property type="entry name" value="CMD"/>
    <property type="match status" value="2"/>
</dbReference>
<name>A0A512B4C0_9BACT</name>
<evidence type="ECO:0000256" key="1">
    <source>
        <dbReference type="SAM" id="SignalP"/>
    </source>
</evidence>
<evidence type="ECO:0008006" key="6">
    <source>
        <dbReference type="Google" id="ProtNLM"/>
    </source>
</evidence>
<dbReference type="Proteomes" id="UP000321532">
    <property type="component" value="Unassembled WGS sequence"/>
</dbReference>
<dbReference type="InterPro" id="IPR003779">
    <property type="entry name" value="CMD-like"/>
</dbReference>
<dbReference type="RefSeq" id="WP_146903652.1">
    <property type="nucleotide sequence ID" value="NZ_BJYS01000044.1"/>
</dbReference>
<comment type="caution">
    <text evidence="4">The sequence shown here is derived from an EMBL/GenBank/DDBJ whole genome shotgun (WGS) entry which is preliminary data.</text>
</comment>
<dbReference type="EMBL" id="BJYS01000044">
    <property type="protein sequence ID" value="GEO06814.1"/>
    <property type="molecule type" value="Genomic_DNA"/>
</dbReference>
<evidence type="ECO:0000313" key="5">
    <source>
        <dbReference type="Proteomes" id="UP000321532"/>
    </source>
</evidence>
<reference evidence="4 5" key="1">
    <citation type="submission" date="2019-07" db="EMBL/GenBank/DDBJ databases">
        <title>Whole genome shotgun sequence of Adhaeribacter aerolatus NBRC 106133.</title>
        <authorList>
            <person name="Hosoyama A."/>
            <person name="Uohara A."/>
            <person name="Ohji S."/>
            <person name="Ichikawa N."/>
        </authorList>
    </citation>
    <scope>NUCLEOTIDE SEQUENCE [LARGE SCALE GENOMIC DNA]</scope>
    <source>
        <strain evidence="4 5">NBRC 106133</strain>
    </source>
</reference>
<dbReference type="Pfam" id="PF07883">
    <property type="entry name" value="Cupin_2"/>
    <property type="match status" value="1"/>
</dbReference>
<gene>
    <name evidence="4" type="ORF">AAE02nite_44780</name>
</gene>
<proteinExistence type="predicted"/>
<accession>A0A512B4C0</accession>
<dbReference type="InterPro" id="IPR013096">
    <property type="entry name" value="Cupin_2"/>
</dbReference>
<dbReference type="InterPro" id="IPR029032">
    <property type="entry name" value="AhpD-like"/>
</dbReference>
<dbReference type="SUPFAM" id="SSF69118">
    <property type="entry name" value="AhpD-like"/>
    <property type="match status" value="1"/>
</dbReference>
<feature type="domain" description="Carboxymuconolactone decarboxylase-like" evidence="2">
    <location>
        <begin position="24"/>
        <end position="94"/>
    </location>
</feature>
<dbReference type="InterPro" id="IPR014710">
    <property type="entry name" value="RmlC-like_jellyroll"/>
</dbReference>
<evidence type="ECO:0000259" key="2">
    <source>
        <dbReference type="Pfam" id="PF02627"/>
    </source>
</evidence>
<dbReference type="SUPFAM" id="SSF51182">
    <property type="entry name" value="RmlC-like cupins"/>
    <property type="match status" value="1"/>
</dbReference>
<dbReference type="PANTHER" id="PTHR43698:SF1">
    <property type="entry name" value="BLL4564 PROTEIN"/>
    <property type="match status" value="1"/>
</dbReference>
<evidence type="ECO:0000259" key="3">
    <source>
        <dbReference type="Pfam" id="PF07883"/>
    </source>
</evidence>
<feature type="domain" description="Carboxymuconolactone decarboxylase-like" evidence="2">
    <location>
        <begin position="156"/>
        <end position="215"/>
    </location>
</feature>
<keyword evidence="5" id="KW-1185">Reference proteome</keyword>
<feature type="chain" id="PRO_5022076909" description="Carboxymuconolactone decarboxylase" evidence="1">
    <location>
        <begin position="24"/>
        <end position="387"/>
    </location>
</feature>
<dbReference type="Gene3D" id="2.60.120.10">
    <property type="entry name" value="Jelly Rolls"/>
    <property type="match status" value="1"/>
</dbReference>
<dbReference type="InterPro" id="IPR047263">
    <property type="entry name" value="HNL-like_cupin"/>
</dbReference>
<feature type="signal peptide" evidence="1">
    <location>
        <begin position="1"/>
        <end position="23"/>
    </location>
</feature>
<dbReference type="CDD" id="cd02233">
    <property type="entry name" value="cupin_HNL-like"/>
    <property type="match status" value="1"/>
</dbReference>
<sequence length="387" mass="41978">MKSAKVFLIIAILLLGVTANLYAQQVVNKSASLDAKQQSIVPIAAFTAKGDLMALKGALSDGLDAGLTINEVKEILVHLYAYAGFPRSLNAINTLEGVVNERKQKGIKDVVGKEPGNISASKSKFEFGKEVQTKLTGTTATGSAQKFVPIIDVFLKEHLFADIFGRDILDWKTREIVTISALASLGGTENQLRSHLNVGLNTGLTEAHLKQIVLMMQKKVGSKEGNTAQQVLQSVLNKQGASNAITSPNQNEQANPGVNTIFPKGTKIANDNFSGPAWVQMFGDNNNTLNTSVGNVTFEPGTRTKWHYHPGGQILLVTNGKGRYQEKGKPVRELRQGEVIMCEPNIHHWHGAAPDSEFSHIAVGTNTQKGAVVWLEPVTDEEYNSRK</sequence>